<dbReference type="InterPro" id="IPR050571">
    <property type="entry name" value="Class-IV_PLP-Dep_Aminotrnsfr"/>
</dbReference>
<evidence type="ECO:0000313" key="3">
    <source>
        <dbReference type="Proteomes" id="UP001525890"/>
    </source>
</evidence>
<name>A0ABT2MLW6_9CYAN</name>
<keyword evidence="2" id="KW-0032">Aminotransferase</keyword>
<evidence type="ECO:0000313" key="2">
    <source>
        <dbReference type="EMBL" id="MCT7965713.1"/>
    </source>
</evidence>
<dbReference type="Proteomes" id="UP001525890">
    <property type="component" value="Unassembled WGS sequence"/>
</dbReference>
<keyword evidence="2" id="KW-0808">Transferase</keyword>
<dbReference type="EMBL" id="JAMXFF010000005">
    <property type="protein sequence ID" value="MCT7965713.1"/>
    <property type="molecule type" value="Genomic_DNA"/>
</dbReference>
<dbReference type="InterPro" id="IPR043131">
    <property type="entry name" value="BCAT-like_N"/>
</dbReference>
<keyword evidence="3" id="KW-1185">Reference proteome</keyword>
<dbReference type="Pfam" id="PF01063">
    <property type="entry name" value="Aminotran_4"/>
    <property type="match status" value="1"/>
</dbReference>
<evidence type="ECO:0000256" key="1">
    <source>
        <dbReference type="ARBA" id="ARBA00009320"/>
    </source>
</evidence>
<dbReference type="Gene3D" id="3.20.10.10">
    <property type="entry name" value="D-amino Acid Aminotransferase, subunit A, domain 2"/>
    <property type="match status" value="1"/>
</dbReference>
<dbReference type="RefSeq" id="WP_368005397.1">
    <property type="nucleotide sequence ID" value="NZ_JAMXFF010000005.1"/>
</dbReference>
<dbReference type="PANTHER" id="PTHR42743">
    <property type="entry name" value="AMINO-ACID AMINOTRANSFERASE"/>
    <property type="match status" value="1"/>
</dbReference>
<sequence>MFFYNGNLHDSSTIELSIADPALLYGATVFTTLRVYEQSLDSPLTAWQAHCRRLKSSLEPFQWPEPDWERVREGAELMMASWPVLRISIFPDGRELIIGRILPQELAIRQEVGVKAWVAGDSLFRRSLPTHKTGNYLSAWLALQAAQRQGCQEAILIDGQGNWLETSTGNLWGWREGRWWTPPIEVGILPGVMRSQLINCLNTQDHPAILEPWTAEVVSGFEALAYSNSVVEVIPLAEVFSENQTRLYPSSHKGFSQLRQIFLG</sequence>
<dbReference type="PANTHER" id="PTHR42743:SF11">
    <property type="entry name" value="AMINODEOXYCHORISMATE LYASE"/>
    <property type="match status" value="1"/>
</dbReference>
<dbReference type="InterPro" id="IPR001544">
    <property type="entry name" value="Aminotrans_IV"/>
</dbReference>
<dbReference type="InterPro" id="IPR036038">
    <property type="entry name" value="Aminotransferase-like"/>
</dbReference>
<dbReference type="SUPFAM" id="SSF56752">
    <property type="entry name" value="D-aminoacid aminotransferase-like PLP-dependent enzymes"/>
    <property type="match status" value="1"/>
</dbReference>
<comment type="similarity">
    <text evidence="1">Belongs to the class-IV pyridoxal-phosphate-dependent aminotransferase family.</text>
</comment>
<accession>A0ABT2MLW6</accession>
<reference evidence="2 3" key="1">
    <citation type="journal article" date="2022" name="Front. Microbiol.">
        <title>High genomic differentiation and limited gene flow indicate recent cryptic speciation within the genus Laspinema (cyanobacteria).</title>
        <authorList>
            <person name="Stanojkovic A."/>
            <person name="Skoupy S."/>
            <person name="Skaloud P."/>
            <person name="Dvorak P."/>
        </authorList>
    </citation>
    <scope>NUCLEOTIDE SEQUENCE [LARGE SCALE GENOMIC DNA]</scope>
    <source>
        <strain evidence="2 3">D2a</strain>
    </source>
</reference>
<organism evidence="2 3">
    <name type="scientific">Laspinema palackyanum D2a</name>
    <dbReference type="NCBI Taxonomy" id="2953684"/>
    <lineage>
        <taxon>Bacteria</taxon>
        <taxon>Bacillati</taxon>
        <taxon>Cyanobacteriota</taxon>
        <taxon>Cyanophyceae</taxon>
        <taxon>Oscillatoriophycideae</taxon>
        <taxon>Oscillatoriales</taxon>
        <taxon>Laspinemataceae</taxon>
        <taxon>Laspinema</taxon>
        <taxon>Laspinema palackyanum</taxon>
    </lineage>
</organism>
<comment type="caution">
    <text evidence="2">The sequence shown here is derived from an EMBL/GenBank/DDBJ whole genome shotgun (WGS) entry which is preliminary data.</text>
</comment>
<dbReference type="GO" id="GO:0008483">
    <property type="term" value="F:transaminase activity"/>
    <property type="evidence" value="ECO:0007669"/>
    <property type="project" value="UniProtKB-KW"/>
</dbReference>
<dbReference type="Gene3D" id="3.30.470.10">
    <property type="match status" value="1"/>
</dbReference>
<gene>
    <name evidence="2" type="ORF">NG799_05110</name>
</gene>
<proteinExistence type="inferred from homology"/>
<dbReference type="InterPro" id="IPR043132">
    <property type="entry name" value="BCAT-like_C"/>
</dbReference>
<protein>
    <submittedName>
        <fullName evidence="2">Aminotransferase class IV</fullName>
    </submittedName>
</protein>